<evidence type="ECO:0000259" key="2">
    <source>
        <dbReference type="Pfam" id="PF08240"/>
    </source>
</evidence>
<organism evidence="3 4">
    <name type="scientific">Rhizobium lusitanum</name>
    <dbReference type="NCBI Taxonomy" id="293958"/>
    <lineage>
        <taxon>Bacteria</taxon>
        <taxon>Pseudomonadati</taxon>
        <taxon>Pseudomonadota</taxon>
        <taxon>Alphaproteobacteria</taxon>
        <taxon>Hyphomicrobiales</taxon>
        <taxon>Rhizobiaceae</taxon>
        <taxon>Rhizobium/Agrobacterium group</taxon>
        <taxon>Rhizobium</taxon>
    </lineage>
</organism>
<dbReference type="Proteomes" id="UP000199205">
    <property type="component" value="Unassembled WGS sequence"/>
</dbReference>
<dbReference type="SUPFAM" id="SSF50129">
    <property type="entry name" value="GroES-like"/>
    <property type="match status" value="1"/>
</dbReference>
<dbReference type="Pfam" id="PF08240">
    <property type="entry name" value="ADH_N"/>
    <property type="match status" value="1"/>
</dbReference>
<evidence type="ECO:0000313" key="4">
    <source>
        <dbReference type="Proteomes" id="UP000199205"/>
    </source>
</evidence>
<gene>
    <name evidence="3" type="ORF">GA0061101_13155</name>
</gene>
<dbReference type="AlphaFoldDB" id="A0A1C3XC90"/>
<protein>
    <submittedName>
        <fullName evidence="3">Alcohol dehydrogenase GroES-like domain-containing protein</fullName>
    </submittedName>
</protein>
<dbReference type="PANTHER" id="PTHR44154">
    <property type="entry name" value="QUINONE OXIDOREDUCTASE"/>
    <property type="match status" value="1"/>
</dbReference>
<dbReference type="RefSeq" id="WP_197072808.1">
    <property type="nucleotide sequence ID" value="NZ_FMAF01000031.1"/>
</dbReference>
<sequence length="87" mass="9493">MKAVRIYEYGGPETLKYELDAPDPTMGPEMVLIELVGTSVNPIDWKVRSGVRQKDFPLNLPAILGKDVSGVVRAVGSEVHNFKPPTG</sequence>
<dbReference type="EMBL" id="FMAF01000031">
    <property type="protein sequence ID" value="SCB49863.1"/>
    <property type="molecule type" value="Genomic_DNA"/>
</dbReference>
<evidence type="ECO:0000313" key="3">
    <source>
        <dbReference type="EMBL" id="SCB49863.1"/>
    </source>
</evidence>
<name>A0A1C3XC90_9HYPH</name>
<dbReference type="Gene3D" id="3.90.180.10">
    <property type="entry name" value="Medium-chain alcohol dehydrogenases, catalytic domain"/>
    <property type="match status" value="1"/>
</dbReference>
<feature type="domain" description="Alcohol dehydrogenase-like N-terminal" evidence="2">
    <location>
        <begin position="27"/>
        <end position="83"/>
    </location>
</feature>
<dbReference type="PANTHER" id="PTHR44154:SF1">
    <property type="entry name" value="QUINONE OXIDOREDUCTASE"/>
    <property type="match status" value="1"/>
</dbReference>
<keyword evidence="1" id="KW-0521">NADP</keyword>
<accession>A0A1C3XC90</accession>
<dbReference type="InterPro" id="IPR051603">
    <property type="entry name" value="Zinc-ADH_QOR/CCCR"/>
</dbReference>
<reference evidence="3 4" key="1">
    <citation type="submission" date="2016-08" db="EMBL/GenBank/DDBJ databases">
        <authorList>
            <person name="Seilhamer J.J."/>
        </authorList>
    </citation>
    <scope>NUCLEOTIDE SEQUENCE [LARGE SCALE GENOMIC DNA]</scope>
    <source>
        <strain evidence="3 4">P1-7</strain>
    </source>
</reference>
<dbReference type="InterPro" id="IPR013154">
    <property type="entry name" value="ADH-like_N"/>
</dbReference>
<proteinExistence type="predicted"/>
<evidence type="ECO:0000256" key="1">
    <source>
        <dbReference type="ARBA" id="ARBA00022857"/>
    </source>
</evidence>
<dbReference type="InterPro" id="IPR011032">
    <property type="entry name" value="GroES-like_sf"/>
</dbReference>